<dbReference type="Proteomes" id="UP000583929">
    <property type="component" value="Unassembled WGS sequence"/>
</dbReference>
<dbReference type="EMBL" id="JAATIP010000044">
    <property type="protein sequence ID" value="KAF4385503.1"/>
    <property type="molecule type" value="Genomic_DNA"/>
</dbReference>
<evidence type="ECO:0000313" key="4">
    <source>
        <dbReference type="Proteomes" id="UP000525078"/>
    </source>
</evidence>
<evidence type="ECO:0000313" key="3">
    <source>
        <dbReference type="EMBL" id="KAF4385503.1"/>
    </source>
</evidence>
<sequence length="114" mass="13262">MYIDSPMQEDEGDCSTSYNNNNEGEKKKFLTKYRHTDAEDEDGVRSDDSMASDASSGHTHHYNNNVKSHHSKEASRLKQDKKTFSTTNKKDSILEELMEMEIWKYIVKTFQFSL</sequence>
<feature type="compositionally biased region" description="Basic and acidic residues" evidence="1">
    <location>
        <begin position="71"/>
        <end position="89"/>
    </location>
</feature>
<evidence type="ECO:0000256" key="1">
    <source>
        <dbReference type="SAM" id="MobiDB-lite"/>
    </source>
</evidence>
<name>A0A7J6GRF5_CANSA</name>
<evidence type="ECO:0000313" key="2">
    <source>
        <dbReference type="EMBL" id="KAF4348100.1"/>
    </source>
</evidence>
<organism evidence="3 4">
    <name type="scientific">Cannabis sativa</name>
    <name type="common">Hemp</name>
    <name type="synonym">Marijuana</name>
    <dbReference type="NCBI Taxonomy" id="3483"/>
    <lineage>
        <taxon>Eukaryota</taxon>
        <taxon>Viridiplantae</taxon>
        <taxon>Streptophyta</taxon>
        <taxon>Embryophyta</taxon>
        <taxon>Tracheophyta</taxon>
        <taxon>Spermatophyta</taxon>
        <taxon>Magnoliopsida</taxon>
        <taxon>eudicotyledons</taxon>
        <taxon>Gunneridae</taxon>
        <taxon>Pentapetalae</taxon>
        <taxon>rosids</taxon>
        <taxon>fabids</taxon>
        <taxon>Rosales</taxon>
        <taxon>Cannabaceae</taxon>
        <taxon>Cannabis</taxon>
    </lineage>
</organism>
<reference evidence="4 5" key="1">
    <citation type="journal article" date="2020" name="bioRxiv">
        <title>Sequence and annotation of 42 cannabis genomes reveals extensive copy number variation in cannabinoid synthesis and pathogen resistance genes.</title>
        <authorList>
            <person name="Mckernan K.J."/>
            <person name="Helbert Y."/>
            <person name="Kane L.T."/>
            <person name="Ebling H."/>
            <person name="Zhang L."/>
            <person name="Liu B."/>
            <person name="Eaton Z."/>
            <person name="Mclaughlin S."/>
            <person name="Kingan S."/>
            <person name="Baybayan P."/>
            <person name="Concepcion G."/>
            <person name="Jordan M."/>
            <person name="Riva A."/>
            <person name="Barbazuk W."/>
            <person name="Harkins T."/>
        </authorList>
    </citation>
    <scope>NUCLEOTIDE SEQUENCE [LARGE SCALE GENOMIC DNA]</scope>
    <source>
        <strain evidence="4 5">cv. Jamaican Lion 4</strain>
        <strain evidence="2">Father</strain>
        <strain evidence="3">Mother</strain>
        <tissue evidence="3">Leaf</tissue>
    </source>
</reference>
<gene>
    <name evidence="3" type="ORF">F8388_010059</name>
    <name evidence="2" type="ORF">G4B88_021372</name>
</gene>
<evidence type="ECO:0000313" key="5">
    <source>
        <dbReference type="Proteomes" id="UP000583929"/>
    </source>
</evidence>
<dbReference type="Proteomes" id="UP000525078">
    <property type="component" value="Unassembled WGS sequence"/>
</dbReference>
<dbReference type="EMBL" id="JAATIQ010000733">
    <property type="protein sequence ID" value="KAF4348100.1"/>
    <property type="molecule type" value="Genomic_DNA"/>
</dbReference>
<dbReference type="AlphaFoldDB" id="A0A7J6GRF5"/>
<proteinExistence type="predicted"/>
<keyword evidence="5" id="KW-1185">Reference proteome</keyword>
<protein>
    <submittedName>
        <fullName evidence="3">Uncharacterized protein</fullName>
    </submittedName>
</protein>
<accession>A0A7J6GRF5</accession>
<comment type="caution">
    <text evidence="3">The sequence shown here is derived from an EMBL/GenBank/DDBJ whole genome shotgun (WGS) entry which is preliminary data.</text>
</comment>
<feature type="region of interest" description="Disordered" evidence="1">
    <location>
        <begin position="1"/>
        <end position="89"/>
    </location>
</feature>